<dbReference type="Gene3D" id="3.90.1150.10">
    <property type="entry name" value="Aspartate Aminotransferase, domain 1"/>
    <property type="match status" value="1"/>
</dbReference>
<dbReference type="PANTHER" id="PTHR45688:SF3">
    <property type="entry name" value="ALANINE--GLYOXYLATE AMINOTRANSFERASE 2, MITOCHONDRIAL"/>
    <property type="match status" value="1"/>
</dbReference>
<dbReference type="EC" id="2.6.1.44" evidence="4"/>
<keyword evidence="7" id="KW-0808">Transferase</keyword>
<dbReference type="SUPFAM" id="SSF53383">
    <property type="entry name" value="PLP-dependent transferases"/>
    <property type="match status" value="1"/>
</dbReference>
<keyword evidence="5" id="KW-0055">Arginine biosynthesis</keyword>
<dbReference type="InterPro" id="IPR005814">
    <property type="entry name" value="Aminotrans_3"/>
</dbReference>
<proteinExistence type="inferred from homology"/>
<dbReference type="InterPro" id="IPR015424">
    <property type="entry name" value="PyrdxlP-dep_Trfase"/>
</dbReference>
<reference evidence="10" key="1">
    <citation type="submission" date="2021-08" db="EMBL/GenBank/DDBJ databases">
        <title>Hoeflea bacterium WL0058 sp. nov., isolated from the sediment.</title>
        <authorList>
            <person name="Wang L."/>
            <person name="Zhang D."/>
        </authorList>
    </citation>
    <scope>NUCLEOTIDE SEQUENCE</scope>
    <source>
        <strain evidence="10">WL0058</strain>
    </source>
</reference>
<keyword evidence="8 9" id="KW-0663">Pyridoxal phosphate</keyword>
<evidence type="ECO:0000256" key="2">
    <source>
        <dbReference type="ARBA" id="ARBA00008954"/>
    </source>
</evidence>
<evidence type="ECO:0000256" key="3">
    <source>
        <dbReference type="ARBA" id="ARBA00011881"/>
    </source>
</evidence>
<name>A0AAE2ZMB2_9HYPH</name>
<dbReference type="PIRSF" id="PIRSF000521">
    <property type="entry name" value="Transaminase_4ab_Lys_Orn"/>
    <property type="match status" value="1"/>
</dbReference>
<keyword evidence="5" id="KW-0028">Amino-acid biosynthesis</keyword>
<dbReference type="Pfam" id="PF00202">
    <property type="entry name" value="Aminotran_3"/>
    <property type="match status" value="1"/>
</dbReference>
<evidence type="ECO:0000256" key="8">
    <source>
        <dbReference type="ARBA" id="ARBA00022898"/>
    </source>
</evidence>
<comment type="subunit">
    <text evidence="3">Homotetramer.</text>
</comment>
<evidence type="ECO:0000313" key="11">
    <source>
        <dbReference type="Proteomes" id="UP001196509"/>
    </source>
</evidence>
<dbReference type="RefSeq" id="WP_220228023.1">
    <property type="nucleotide sequence ID" value="NZ_JAICBX010000002.1"/>
</dbReference>
<evidence type="ECO:0000256" key="1">
    <source>
        <dbReference type="ARBA" id="ARBA00001933"/>
    </source>
</evidence>
<dbReference type="GO" id="GO:0006526">
    <property type="term" value="P:L-arginine biosynthetic process"/>
    <property type="evidence" value="ECO:0007669"/>
    <property type="project" value="UniProtKB-KW"/>
</dbReference>
<evidence type="ECO:0000256" key="9">
    <source>
        <dbReference type="RuleBase" id="RU003560"/>
    </source>
</evidence>
<dbReference type="AlphaFoldDB" id="A0AAE2ZMB2"/>
<evidence type="ECO:0000256" key="7">
    <source>
        <dbReference type="ARBA" id="ARBA00022679"/>
    </source>
</evidence>
<gene>
    <name evidence="10" type="ORF">K1W69_08905</name>
</gene>
<dbReference type="GO" id="GO:0030170">
    <property type="term" value="F:pyridoxal phosphate binding"/>
    <property type="evidence" value="ECO:0007669"/>
    <property type="project" value="InterPro"/>
</dbReference>
<dbReference type="Proteomes" id="UP001196509">
    <property type="component" value="Unassembled WGS sequence"/>
</dbReference>
<dbReference type="GO" id="GO:0008453">
    <property type="term" value="F:alanine-glyoxylate transaminase activity"/>
    <property type="evidence" value="ECO:0007669"/>
    <property type="project" value="UniProtKB-EC"/>
</dbReference>
<dbReference type="InterPro" id="IPR015421">
    <property type="entry name" value="PyrdxlP-dep_Trfase_major"/>
</dbReference>
<keyword evidence="6 10" id="KW-0032">Aminotransferase</keyword>
<evidence type="ECO:0000256" key="4">
    <source>
        <dbReference type="ARBA" id="ARBA00013049"/>
    </source>
</evidence>
<dbReference type="EMBL" id="JAICBX010000002">
    <property type="protein sequence ID" value="MBW8637305.1"/>
    <property type="molecule type" value="Genomic_DNA"/>
</dbReference>
<protein>
    <recommendedName>
        <fullName evidence="4">alanine--glyoxylate transaminase</fullName>
        <ecNumber evidence="4">2.6.1.44</ecNumber>
    </recommendedName>
</protein>
<evidence type="ECO:0000256" key="6">
    <source>
        <dbReference type="ARBA" id="ARBA00022576"/>
    </source>
</evidence>
<dbReference type="PANTHER" id="PTHR45688">
    <property type="match status" value="1"/>
</dbReference>
<evidence type="ECO:0000313" key="10">
    <source>
        <dbReference type="EMBL" id="MBW8637305.1"/>
    </source>
</evidence>
<comment type="cofactor">
    <cofactor evidence="1">
        <name>pyridoxal 5'-phosphate</name>
        <dbReference type="ChEBI" id="CHEBI:597326"/>
    </cofactor>
</comment>
<evidence type="ECO:0000256" key="5">
    <source>
        <dbReference type="ARBA" id="ARBA00022571"/>
    </source>
</evidence>
<dbReference type="FunFam" id="3.40.640.10:FF:000004">
    <property type="entry name" value="Acetylornithine aminotransferase"/>
    <property type="match status" value="1"/>
</dbReference>
<comment type="similarity">
    <text evidence="2 9">Belongs to the class-III pyridoxal-phosphate-dependent aminotransferase family.</text>
</comment>
<sequence length="447" mass="48719">MKEDASGLDVTWSTEEIIDKRNRFFAATQRAFVPYEKPLIIKRGKGQYVWDEQDNRLIDLLGMNLCISVGHAHPRVVAAMTSQVEQLTHCTTMFYHPVPAHFAEELAATMPASCDWVVHFTNSGAEAIDLALMMARTATGNHDIIALRNSYHGATYGAQSVTGVGNFRHNIGQVPNVSFAAEPDQYRGIFGEGVQPYLDDLDRTINYTTSGQLAGIIIEPVQGYGGIIPMPEGYLKGAFERTRARGGLCILDEVQSGFGKTGESLWCFESQGVVPDIMVLAKGIGNGIPLGAVVAKREVAETMADKFLFHTYGANPVACAVGREVLKIIEDEDLVANAKKVGAKLGEGLKALQQRHEVIGDVRGRGFMQAIELVSDREAKTPASAETAFVFERSRAHGLVLSKSGNFKNVLRMVPPLCLSMDDVEPVLDALDRSFTDLEKSNSIGRS</sequence>
<keyword evidence="11" id="KW-1185">Reference proteome</keyword>
<dbReference type="Gene3D" id="3.40.640.10">
    <property type="entry name" value="Type I PLP-dependent aspartate aminotransferase-like (Major domain)"/>
    <property type="match status" value="1"/>
</dbReference>
<dbReference type="CDD" id="cd00610">
    <property type="entry name" value="OAT_like"/>
    <property type="match status" value="1"/>
</dbReference>
<comment type="caution">
    <text evidence="10">The sequence shown here is derived from an EMBL/GenBank/DDBJ whole genome shotgun (WGS) entry which is preliminary data.</text>
</comment>
<dbReference type="InterPro" id="IPR015422">
    <property type="entry name" value="PyrdxlP-dep_Trfase_small"/>
</dbReference>
<organism evidence="10 11">
    <name type="scientific">Flavimaribacter sediminis</name>
    <dbReference type="NCBI Taxonomy" id="2865987"/>
    <lineage>
        <taxon>Bacteria</taxon>
        <taxon>Pseudomonadati</taxon>
        <taxon>Pseudomonadota</taxon>
        <taxon>Alphaproteobacteria</taxon>
        <taxon>Hyphomicrobiales</taxon>
        <taxon>Rhizobiaceae</taxon>
        <taxon>Flavimaribacter</taxon>
    </lineage>
</organism>
<accession>A0AAE2ZMB2</accession>